<keyword evidence="2" id="KW-1185">Reference proteome</keyword>
<reference evidence="2" key="1">
    <citation type="submission" date="2019-06" db="EMBL/GenBank/DDBJ databases">
        <title>The Complete Genome of Proteus mirabilis Siphophage Saba.</title>
        <authorList>
            <person name="Nyugen J."/>
            <person name="Harb L."/>
            <person name="Moreland R."/>
            <person name="Liu M."/>
            <person name="Ramsey J."/>
        </authorList>
    </citation>
    <scope>NUCLEOTIDE SEQUENCE [LARGE SCALE GENOMIC DNA]</scope>
</reference>
<organism evidence="1 2">
    <name type="scientific">Proteus phage Saba</name>
    <dbReference type="NCBI Taxonomy" id="2596672"/>
    <lineage>
        <taxon>Viruses</taxon>
        <taxon>Duplodnaviria</taxon>
        <taxon>Heunggongvirae</taxon>
        <taxon>Uroviricota</taxon>
        <taxon>Caudoviricetes</taxon>
        <taxon>Casjensviridae</taxon>
        <taxon>Cenphatecvirus</taxon>
        <taxon>Cenphatecvirus saba</taxon>
    </lineage>
</organism>
<protein>
    <submittedName>
        <fullName evidence="1">Uncharacterized protein</fullName>
    </submittedName>
</protein>
<dbReference type="Proteomes" id="UP000322840">
    <property type="component" value="Segment"/>
</dbReference>
<gene>
    <name evidence="1" type="ORF">CPT_Saba_058</name>
</gene>
<evidence type="ECO:0000313" key="1">
    <source>
        <dbReference type="EMBL" id="QEG09431.1"/>
    </source>
</evidence>
<accession>A0A5B9ND90</accession>
<name>A0A5B9ND90_9CAUD</name>
<evidence type="ECO:0000313" key="2">
    <source>
        <dbReference type="Proteomes" id="UP000322840"/>
    </source>
</evidence>
<dbReference type="EMBL" id="MN062188">
    <property type="protein sequence ID" value="QEG09431.1"/>
    <property type="molecule type" value="Genomic_DNA"/>
</dbReference>
<sequence>MANSLKLEILKALTSVIETTAIKDGADYDLKGKVFRGRTTFGINDPMPCISILEAKGVNFADFADENKLYSKSDWTLLVQGWADNHSDPRHETDAVYMLLADVQCTLRKIIDVKTNGMGSPIYPEHYMLGNRIHSFTMGEPVVRPSEIDVSSKAFFYMPVMIGLTSH</sequence>
<proteinExistence type="predicted"/>